<dbReference type="SUPFAM" id="SSF53328">
    <property type="entry name" value="Formyltransferase"/>
    <property type="match status" value="1"/>
</dbReference>
<feature type="domain" description="Formyl transferase C-terminal" evidence="7">
    <location>
        <begin position="203"/>
        <end position="301"/>
    </location>
</feature>
<evidence type="ECO:0000256" key="3">
    <source>
        <dbReference type="ARBA" id="ARBA00022679"/>
    </source>
</evidence>
<dbReference type="CDD" id="cd08704">
    <property type="entry name" value="Met_tRNA_FMT_C"/>
    <property type="match status" value="1"/>
</dbReference>
<evidence type="ECO:0000256" key="1">
    <source>
        <dbReference type="ARBA" id="ARBA00010699"/>
    </source>
</evidence>
<evidence type="ECO:0000256" key="5">
    <source>
        <dbReference type="HAMAP-Rule" id="MF_00182"/>
    </source>
</evidence>
<dbReference type="InterPro" id="IPR041711">
    <property type="entry name" value="Met-tRNA-FMT_N"/>
</dbReference>
<comment type="catalytic activity">
    <reaction evidence="5">
        <text>L-methionyl-tRNA(fMet) + (6R)-10-formyltetrahydrofolate = N-formyl-L-methionyl-tRNA(fMet) + (6S)-5,6,7,8-tetrahydrofolate + H(+)</text>
        <dbReference type="Rhea" id="RHEA:24380"/>
        <dbReference type="Rhea" id="RHEA-COMP:9952"/>
        <dbReference type="Rhea" id="RHEA-COMP:9953"/>
        <dbReference type="ChEBI" id="CHEBI:15378"/>
        <dbReference type="ChEBI" id="CHEBI:57453"/>
        <dbReference type="ChEBI" id="CHEBI:78530"/>
        <dbReference type="ChEBI" id="CHEBI:78844"/>
        <dbReference type="ChEBI" id="CHEBI:195366"/>
        <dbReference type="EC" id="2.1.2.9"/>
    </reaction>
</comment>
<evidence type="ECO:0000256" key="4">
    <source>
        <dbReference type="ARBA" id="ARBA00022917"/>
    </source>
</evidence>
<evidence type="ECO:0000256" key="2">
    <source>
        <dbReference type="ARBA" id="ARBA00012261"/>
    </source>
</evidence>
<protein>
    <recommendedName>
        <fullName evidence="2 5">Methionyl-tRNA formyltransferase</fullName>
        <ecNumber evidence="2 5">2.1.2.9</ecNumber>
    </recommendedName>
</protein>
<dbReference type="InterPro" id="IPR036477">
    <property type="entry name" value="Formyl_transf_N_sf"/>
</dbReference>
<dbReference type="PATRIC" id="fig|1630135.4.peg.1088"/>
<dbReference type="STRING" id="1630135.DAD186_10860"/>
<feature type="domain" description="Formyl transferase N-terminal" evidence="6">
    <location>
        <begin position="1"/>
        <end position="179"/>
    </location>
</feature>
<feature type="binding site" evidence="5">
    <location>
        <begin position="109"/>
        <end position="112"/>
    </location>
    <ligand>
        <name>(6S)-5,6,7,8-tetrahydrofolate</name>
        <dbReference type="ChEBI" id="CHEBI:57453"/>
    </ligand>
</feature>
<sequence>MRILFAGTPDVAATCLAALADSSHEVVGVLTQPDSRARRGNKLVPSPVASLAQERGIPTLKPADAKSDETLAWIRETGAEVAAVVAYGQILDARVLSSLTHGFFNLHFSLLPAFRGAAPVQRAIEQGLSQSGVSVFKLDEGLDTGPLARQEVQEIPPLATAGEMLESMGAHGAQVLVDVMEAIEADSLTLVEQPSEGASYARKLHPDEAAIDPARPASDVAAHIRAFAPNPGAFASVRGARLKILGVGAAEAPEGMILAPGEFGVTKKKVFLGTATRPIELTIVGPAGKKHMGAADWARGARLETGERLDEESAA</sequence>
<dbReference type="PANTHER" id="PTHR11138:SF5">
    <property type="entry name" value="METHIONYL-TRNA FORMYLTRANSFERASE, MITOCHONDRIAL"/>
    <property type="match status" value="1"/>
</dbReference>
<dbReference type="AlphaFoldDB" id="A0A1B0ZI43"/>
<name>A0A1B0ZI43_9MICO</name>
<gene>
    <name evidence="5" type="primary">fmt</name>
    <name evidence="8" type="ORF">DAD186_10860</name>
</gene>
<dbReference type="InterPro" id="IPR005793">
    <property type="entry name" value="Formyl_trans_C"/>
</dbReference>
<dbReference type="InterPro" id="IPR002376">
    <property type="entry name" value="Formyl_transf_N"/>
</dbReference>
<dbReference type="Pfam" id="PF02911">
    <property type="entry name" value="Formyl_trans_C"/>
    <property type="match status" value="1"/>
</dbReference>
<dbReference type="Proteomes" id="UP000092596">
    <property type="component" value="Chromosome"/>
</dbReference>
<proteinExistence type="inferred from homology"/>
<dbReference type="InterPro" id="IPR011034">
    <property type="entry name" value="Formyl_transferase-like_C_sf"/>
</dbReference>
<dbReference type="EMBL" id="CP012117">
    <property type="protein sequence ID" value="ANP27636.1"/>
    <property type="molecule type" value="Genomic_DNA"/>
</dbReference>
<dbReference type="GO" id="GO:0004479">
    <property type="term" value="F:methionyl-tRNA formyltransferase activity"/>
    <property type="evidence" value="ECO:0007669"/>
    <property type="project" value="UniProtKB-UniRule"/>
</dbReference>
<dbReference type="EC" id="2.1.2.9" evidence="2 5"/>
<evidence type="ECO:0000259" key="7">
    <source>
        <dbReference type="Pfam" id="PF02911"/>
    </source>
</evidence>
<dbReference type="RefSeq" id="WP_065247804.1">
    <property type="nucleotide sequence ID" value="NZ_CP012117.1"/>
</dbReference>
<accession>A0A1B0ZI43</accession>
<dbReference type="Gene3D" id="3.40.50.12230">
    <property type="match status" value="1"/>
</dbReference>
<dbReference type="HAMAP" id="MF_00182">
    <property type="entry name" value="Formyl_trans"/>
    <property type="match status" value="1"/>
</dbReference>
<keyword evidence="4 5" id="KW-0648">Protein biosynthesis</keyword>
<dbReference type="SUPFAM" id="SSF50486">
    <property type="entry name" value="FMT C-terminal domain-like"/>
    <property type="match status" value="1"/>
</dbReference>
<dbReference type="InterPro" id="IPR044135">
    <property type="entry name" value="Met-tRNA-FMT_C"/>
</dbReference>
<evidence type="ECO:0000313" key="8">
    <source>
        <dbReference type="EMBL" id="ANP27636.1"/>
    </source>
</evidence>
<evidence type="ECO:0000313" key="9">
    <source>
        <dbReference type="Proteomes" id="UP000092596"/>
    </source>
</evidence>
<organism evidence="8 9">
    <name type="scientific">Dermabacter vaginalis</name>
    <dbReference type="NCBI Taxonomy" id="1630135"/>
    <lineage>
        <taxon>Bacteria</taxon>
        <taxon>Bacillati</taxon>
        <taxon>Actinomycetota</taxon>
        <taxon>Actinomycetes</taxon>
        <taxon>Micrococcales</taxon>
        <taxon>Dermabacteraceae</taxon>
        <taxon>Dermabacter</taxon>
    </lineage>
</organism>
<dbReference type="NCBIfam" id="TIGR00460">
    <property type="entry name" value="fmt"/>
    <property type="match status" value="1"/>
</dbReference>
<dbReference type="InterPro" id="IPR005794">
    <property type="entry name" value="Fmt"/>
</dbReference>
<reference evidence="8 9" key="1">
    <citation type="submission" date="2015-06" db="EMBL/GenBank/DDBJ databases">
        <title>Investigation of pathophysiology for high-risk pregnancy and development of treatment modality based on it.</title>
        <authorList>
            <person name="Kim B.-C."/>
            <person name="Lim S."/>
        </authorList>
    </citation>
    <scope>NUCLEOTIDE SEQUENCE [LARGE SCALE GENOMIC DNA]</scope>
    <source>
        <strain evidence="8 9">AD1-86</strain>
    </source>
</reference>
<keyword evidence="3 5" id="KW-0808">Transferase</keyword>
<dbReference type="KEGG" id="dva:DAD186_10860"/>
<comment type="function">
    <text evidence="5">Attaches a formyl group to the free amino group of methionyl-tRNA(fMet). The formyl group appears to play a dual role in the initiator identity of N-formylmethionyl-tRNA by promoting its recognition by IF2 and preventing the misappropriation of this tRNA by the elongation apparatus.</text>
</comment>
<evidence type="ECO:0000259" key="6">
    <source>
        <dbReference type="Pfam" id="PF00551"/>
    </source>
</evidence>
<dbReference type="Pfam" id="PF00551">
    <property type="entry name" value="Formyl_trans_N"/>
    <property type="match status" value="1"/>
</dbReference>
<dbReference type="CDD" id="cd08646">
    <property type="entry name" value="FMT_core_Met-tRNA-FMT_N"/>
    <property type="match status" value="1"/>
</dbReference>
<dbReference type="GO" id="GO:0005829">
    <property type="term" value="C:cytosol"/>
    <property type="evidence" value="ECO:0007669"/>
    <property type="project" value="TreeGrafter"/>
</dbReference>
<comment type="similarity">
    <text evidence="1 5">Belongs to the Fmt family.</text>
</comment>
<dbReference type="PANTHER" id="PTHR11138">
    <property type="entry name" value="METHIONYL-TRNA FORMYLTRANSFERASE"/>
    <property type="match status" value="1"/>
</dbReference>